<dbReference type="InterPro" id="IPR030184">
    <property type="entry name" value="WAT1-related"/>
</dbReference>
<dbReference type="PANTHER" id="PTHR31218">
    <property type="entry name" value="WAT1-RELATED PROTEIN"/>
    <property type="match status" value="1"/>
</dbReference>
<sequence>MGACFSNASWLIIQAKMSERYPYPYSSTMLISFMASIQAVVFALSVEKDWSQWKLGWNIMLLTAAYARLFSLYSPHLKGNNSSWGAGNSTDMVPALEGSSICFNFNPLMLICTALVGSILLNEKLHLGSVLGGTLIVCGLYAVLCGVKIKGKENVSTGSIEKS</sequence>
<keyword evidence="2 5" id="KW-0812">Transmembrane</keyword>
<accession>A0A6A6N8V3</accession>
<dbReference type="EMBL" id="JAAGAX010000003">
    <property type="protein sequence ID" value="KAF2321275.1"/>
    <property type="molecule type" value="Genomic_DNA"/>
</dbReference>
<gene>
    <name evidence="6" type="ORF">GH714_038448</name>
</gene>
<evidence type="ECO:0000313" key="7">
    <source>
        <dbReference type="Proteomes" id="UP000467840"/>
    </source>
</evidence>
<dbReference type="SUPFAM" id="SSF103481">
    <property type="entry name" value="Multidrug resistance efflux transporter EmrE"/>
    <property type="match status" value="1"/>
</dbReference>
<protein>
    <recommendedName>
        <fullName evidence="8">WAT1-related protein</fullName>
    </recommendedName>
</protein>
<feature type="transmembrane region" description="Helical" evidence="5">
    <location>
        <begin position="101"/>
        <end position="121"/>
    </location>
</feature>
<evidence type="ECO:0000256" key="1">
    <source>
        <dbReference type="ARBA" id="ARBA00004141"/>
    </source>
</evidence>
<name>A0A6A6N8V3_HEVBR</name>
<keyword evidence="7" id="KW-1185">Reference proteome</keyword>
<reference evidence="6 7" key="1">
    <citation type="journal article" date="2020" name="Mol. Plant">
        <title>The Chromosome-Based Rubber Tree Genome Provides New Insights into Spurge Genome Evolution and Rubber Biosynthesis.</title>
        <authorList>
            <person name="Liu J."/>
            <person name="Shi C."/>
            <person name="Shi C.C."/>
            <person name="Li W."/>
            <person name="Zhang Q.J."/>
            <person name="Zhang Y."/>
            <person name="Li K."/>
            <person name="Lu H.F."/>
            <person name="Shi C."/>
            <person name="Zhu S.T."/>
            <person name="Xiao Z.Y."/>
            <person name="Nan H."/>
            <person name="Yue Y."/>
            <person name="Zhu X.G."/>
            <person name="Wu Y."/>
            <person name="Hong X.N."/>
            <person name="Fan G.Y."/>
            <person name="Tong Y."/>
            <person name="Zhang D."/>
            <person name="Mao C.L."/>
            <person name="Liu Y.L."/>
            <person name="Hao S.J."/>
            <person name="Liu W.Q."/>
            <person name="Lv M.Q."/>
            <person name="Zhang H.B."/>
            <person name="Liu Y."/>
            <person name="Hu-Tang G.R."/>
            <person name="Wang J.P."/>
            <person name="Wang J.H."/>
            <person name="Sun Y.H."/>
            <person name="Ni S.B."/>
            <person name="Chen W.B."/>
            <person name="Zhang X.C."/>
            <person name="Jiao Y.N."/>
            <person name="Eichler E.E."/>
            <person name="Li G.H."/>
            <person name="Liu X."/>
            <person name="Gao L.Z."/>
        </authorList>
    </citation>
    <scope>NUCLEOTIDE SEQUENCE [LARGE SCALE GENOMIC DNA]</scope>
    <source>
        <strain evidence="7">cv. GT1</strain>
        <tissue evidence="6">Leaf</tissue>
    </source>
</reference>
<dbReference type="InterPro" id="IPR037185">
    <property type="entry name" value="EmrE-like"/>
</dbReference>
<evidence type="ECO:0008006" key="8">
    <source>
        <dbReference type="Google" id="ProtNLM"/>
    </source>
</evidence>
<comment type="caution">
    <text evidence="6">The sequence shown here is derived from an EMBL/GenBank/DDBJ whole genome shotgun (WGS) entry which is preliminary data.</text>
</comment>
<feature type="transmembrane region" description="Helical" evidence="5">
    <location>
        <begin position="23"/>
        <end position="43"/>
    </location>
</feature>
<proteinExistence type="predicted"/>
<dbReference type="GO" id="GO:0022857">
    <property type="term" value="F:transmembrane transporter activity"/>
    <property type="evidence" value="ECO:0007669"/>
    <property type="project" value="InterPro"/>
</dbReference>
<evidence type="ECO:0000313" key="6">
    <source>
        <dbReference type="EMBL" id="KAF2321275.1"/>
    </source>
</evidence>
<dbReference type="Proteomes" id="UP000467840">
    <property type="component" value="Chromosome 10"/>
</dbReference>
<dbReference type="AlphaFoldDB" id="A0A6A6N8V3"/>
<evidence type="ECO:0000256" key="3">
    <source>
        <dbReference type="ARBA" id="ARBA00022989"/>
    </source>
</evidence>
<dbReference type="GO" id="GO:0016020">
    <property type="term" value="C:membrane"/>
    <property type="evidence" value="ECO:0007669"/>
    <property type="project" value="InterPro"/>
</dbReference>
<evidence type="ECO:0000256" key="2">
    <source>
        <dbReference type="ARBA" id="ARBA00022692"/>
    </source>
</evidence>
<feature type="transmembrane region" description="Helical" evidence="5">
    <location>
        <begin position="55"/>
        <end position="73"/>
    </location>
</feature>
<feature type="transmembrane region" description="Helical" evidence="5">
    <location>
        <begin position="127"/>
        <end position="147"/>
    </location>
</feature>
<keyword evidence="3 5" id="KW-1133">Transmembrane helix</keyword>
<organism evidence="6 7">
    <name type="scientific">Hevea brasiliensis</name>
    <name type="common">Para rubber tree</name>
    <name type="synonym">Siphonia brasiliensis</name>
    <dbReference type="NCBI Taxonomy" id="3981"/>
    <lineage>
        <taxon>Eukaryota</taxon>
        <taxon>Viridiplantae</taxon>
        <taxon>Streptophyta</taxon>
        <taxon>Embryophyta</taxon>
        <taxon>Tracheophyta</taxon>
        <taxon>Spermatophyta</taxon>
        <taxon>Magnoliopsida</taxon>
        <taxon>eudicotyledons</taxon>
        <taxon>Gunneridae</taxon>
        <taxon>Pentapetalae</taxon>
        <taxon>rosids</taxon>
        <taxon>fabids</taxon>
        <taxon>Malpighiales</taxon>
        <taxon>Euphorbiaceae</taxon>
        <taxon>Crotonoideae</taxon>
        <taxon>Micrandreae</taxon>
        <taxon>Hevea</taxon>
    </lineage>
</organism>
<keyword evidence="4 5" id="KW-0472">Membrane</keyword>
<evidence type="ECO:0000256" key="5">
    <source>
        <dbReference type="SAM" id="Phobius"/>
    </source>
</evidence>
<comment type="subcellular location">
    <subcellularLocation>
        <location evidence="1">Membrane</location>
        <topology evidence="1">Multi-pass membrane protein</topology>
    </subcellularLocation>
</comment>
<evidence type="ECO:0000256" key="4">
    <source>
        <dbReference type="ARBA" id="ARBA00023136"/>
    </source>
</evidence>